<reference evidence="2 3" key="1">
    <citation type="submission" date="2016-09" db="EMBL/GenBank/DDBJ databases">
        <title>Extensive genetic diversity and differential bi-allelic expression allows diatom success in the polar Southern Ocean.</title>
        <authorList>
            <consortium name="DOE Joint Genome Institute"/>
            <person name="Mock T."/>
            <person name="Otillar R.P."/>
            <person name="Strauss J."/>
            <person name="Dupont C."/>
            <person name="Frickenhaus S."/>
            <person name="Maumus F."/>
            <person name="Mcmullan M."/>
            <person name="Sanges R."/>
            <person name="Schmutz J."/>
            <person name="Toseland A."/>
            <person name="Valas R."/>
            <person name="Veluchamy A."/>
            <person name="Ward B.J."/>
            <person name="Allen A."/>
            <person name="Barry K."/>
            <person name="Falciatore A."/>
            <person name="Ferrante M."/>
            <person name="Fortunato A.E."/>
            <person name="Gloeckner G."/>
            <person name="Gruber A."/>
            <person name="Hipkin R."/>
            <person name="Janech M."/>
            <person name="Kroth P."/>
            <person name="Leese F."/>
            <person name="Lindquist E."/>
            <person name="Lyon B.R."/>
            <person name="Martin J."/>
            <person name="Mayer C."/>
            <person name="Parker M."/>
            <person name="Quesneville H."/>
            <person name="Raymond J."/>
            <person name="Uhlig C."/>
            <person name="Valentin K.U."/>
            <person name="Worden A.Z."/>
            <person name="Armbrust E.V."/>
            <person name="Bowler C."/>
            <person name="Green B."/>
            <person name="Moulton V."/>
            <person name="Van Oosterhout C."/>
            <person name="Grigoriev I."/>
        </authorList>
    </citation>
    <scope>NUCLEOTIDE SEQUENCE [LARGE SCALE GENOMIC DNA]</scope>
    <source>
        <strain evidence="2 3">CCMP1102</strain>
    </source>
</reference>
<dbReference type="Proteomes" id="UP000095751">
    <property type="component" value="Unassembled WGS sequence"/>
</dbReference>
<dbReference type="EMBL" id="KV784357">
    <property type="protein sequence ID" value="OEU17863.1"/>
    <property type="molecule type" value="Genomic_DNA"/>
</dbReference>
<name>A0A1E7FJA4_9STRA</name>
<evidence type="ECO:0000256" key="1">
    <source>
        <dbReference type="SAM" id="MobiDB-lite"/>
    </source>
</evidence>
<keyword evidence="3" id="KW-1185">Reference proteome</keyword>
<feature type="compositionally biased region" description="Basic residues" evidence="1">
    <location>
        <begin position="107"/>
        <end position="121"/>
    </location>
</feature>
<feature type="region of interest" description="Disordered" evidence="1">
    <location>
        <begin position="97"/>
        <end position="139"/>
    </location>
</feature>
<sequence>MSETTSDAYKQRIEHAARALLLDEQICAVTSQRMTLKIALLKVGFSQGDIDNNNKHRHAVDRAKRRLSQASLPSLVDIASPGAFSAITDTDTTTATTTTTTVTTATTKKKKRKRRKSKTRRTVTQVNSDDYEAAKRKKKEEESYFEAVKEWKTQSSLPKKQRISCRNIVNDINKKNDTNVNEATVRRRVKAGTEAVPPCRGRKGVVNGELRDALLSALRSYIALANANRTTMPNKQKIIKILDKVIARQLGIKETRKFAQRLMRDIALDVNVTTANTKMEKRRLVWSTYNNINTWFEKMKEELIVLGFARLPTAEEDVEGELVFFDGQLQRILNIDESEVTTDGTSKLTGGRPITEYCSTDTRIGTGAEGTNKSGYAATFIGGSTMDGYPVPPHFQVRSLARTEQTKKLDTRLFENMRKVRGRWGFDEVTERGVTANCNMKAGMDVEEFCKYVEDCIVPLYPDAADKPGKRVLLIVDSGPGRTQVEMLARLRTKGIYVKPGVPNTTHITQPTDQNYGMFKSIYRSNLKVLTQHTTSIKHTSIPLLVFGGDYINEGVVLCHLESAFDEAFSFDRNQEVWKKLGFYPFTRACLLDAKVKHEVVLRPDGSIDLDADPQSTILIEIEKENKEAVAKINQLGGDGKHLSIDAPKLSAHRKKIAVTVPNTRERQDAIGRASTAGGQFFANAGGVINSDDFFIATERKKRSADIILLEKQKKEYDNYIALAAKVKQLIELKRDKGIDVYTHESLNDKKVITSEQLKLLIEDHTGKKTGAKDSTKDRLVALWLDVREKKAHETKEWTIVDDGRLHELRDEEITIEKTALGRAAVKQLQGFASMAQLLPQSVVDNLLPEEHKKALLLKLCPAEVKGPIREHLPQEYIDKLPQEDKNTILQKLRPSVAASITGNNVEEV</sequence>
<gene>
    <name evidence="2" type="ORF">FRACYDRAFT_238291</name>
</gene>
<protein>
    <submittedName>
        <fullName evidence="2">Uncharacterized protein</fullName>
    </submittedName>
</protein>
<dbReference type="OrthoDB" id="47237at2759"/>
<accession>A0A1E7FJA4</accession>
<feature type="compositionally biased region" description="Low complexity" evidence="1">
    <location>
        <begin position="97"/>
        <end position="106"/>
    </location>
</feature>
<evidence type="ECO:0000313" key="3">
    <source>
        <dbReference type="Proteomes" id="UP000095751"/>
    </source>
</evidence>
<proteinExistence type="predicted"/>
<dbReference type="InParanoid" id="A0A1E7FJA4"/>
<evidence type="ECO:0000313" key="2">
    <source>
        <dbReference type="EMBL" id="OEU17863.1"/>
    </source>
</evidence>
<dbReference type="KEGG" id="fcy:FRACYDRAFT_238291"/>
<organism evidence="2 3">
    <name type="scientific">Fragilariopsis cylindrus CCMP1102</name>
    <dbReference type="NCBI Taxonomy" id="635003"/>
    <lineage>
        <taxon>Eukaryota</taxon>
        <taxon>Sar</taxon>
        <taxon>Stramenopiles</taxon>
        <taxon>Ochrophyta</taxon>
        <taxon>Bacillariophyta</taxon>
        <taxon>Bacillariophyceae</taxon>
        <taxon>Bacillariophycidae</taxon>
        <taxon>Bacillariales</taxon>
        <taxon>Bacillariaceae</taxon>
        <taxon>Fragilariopsis</taxon>
    </lineage>
</organism>
<dbReference type="AlphaFoldDB" id="A0A1E7FJA4"/>